<feature type="domain" description="HAMP" evidence="6">
    <location>
        <begin position="181"/>
        <end position="235"/>
    </location>
</feature>
<dbReference type="AlphaFoldDB" id="A0A223MXS7"/>
<dbReference type="GO" id="GO:0016020">
    <property type="term" value="C:membrane"/>
    <property type="evidence" value="ECO:0007669"/>
    <property type="project" value="UniProtKB-SubCell"/>
</dbReference>
<dbReference type="InterPro" id="IPR003660">
    <property type="entry name" value="HAMP_dom"/>
</dbReference>
<evidence type="ECO:0000256" key="2">
    <source>
        <dbReference type="ARBA" id="ARBA00023224"/>
    </source>
</evidence>
<proteinExistence type="inferred from homology"/>
<reference evidence="7 8" key="1">
    <citation type="submission" date="2017-08" db="EMBL/GenBank/DDBJ databases">
        <title>The Vibrio qinghaiensis sp.-Q67 is a luminous bacteria isolated firstly from Qinghai lake, Qinghai province, China, which has been proved to be very sensitive to detect environmental and food pollutants. Therefore, complete genome analysis of V. qinghaiensis sp.-Q67 highlights the potential application of this strain on detection of hazards in the contaminated environments.</title>
        <authorList>
            <person name="Gong L."/>
        </authorList>
    </citation>
    <scope>NUCLEOTIDE SEQUENCE [LARGE SCALE GENOMIC DNA]</scope>
    <source>
        <strain evidence="7 8">Q67</strain>
    </source>
</reference>
<evidence type="ECO:0000256" key="3">
    <source>
        <dbReference type="ARBA" id="ARBA00029447"/>
    </source>
</evidence>
<dbReference type="InterPro" id="IPR004089">
    <property type="entry name" value="MCPsignal_dom"/>
</dbReference>
<dbReference type="SMART" id="SM00304">
    <property type="entry name" value="HAMP"/>
    <property type="match status" value="1"/>
</dbReference>
<sequence length="512" mass="56630">MWKSVKVIFVIQVVLAVSIVLGISSYIDYQSKKKELQHNLDISISNAKERLSYSLPKSIWDFDLQAAKLTISAELNNPEIQAARVKDAGGTPLLFLTLSPESQEVIEIATNEGQRYESMLSSVQKLTFIEYDKENEVGQIELFYNTERLEKTLLQSLQYSLVELLILDSVMIVFLIFALTKTVLNPLNDLTERVADLATGEGDLSNIIPEPKYREFSQIIRSINHFTESLREIVIEVTEASVQLKDTAEMSGQIALKNAQQIDQQKHSLSTVAAASTQMSQSVATVAETANDAARQASEASQLVDNVYHSIERSAAEIVNMRSEMGSVNAEMHKLLDEGRKISTVVGVINDISEQTNLLALNAAIEAARAGDHGRGFAVVADEVRNLSTKTSQSTEQIQTNIRSLSSATESVEQEIIRISNLLESTAKRVSESQHSVEQVKNTISEISERNGEISHATEEQKQAIDEVSQAIVEASEATNELSSSGQDNAQRTKEVLQLSSNIKTHMRKFKT</sequence>
<dbReference type="Proteomes" id="UP000215148">
    <property type="component" value="Chromosome 1"/>
</dbReference>
<evidence type="ECO:0000313" key="8">
    <source>
        <dbReference type="Proteomes" id="UP000215148"/>
    </source>
</evidence>
<dbReference type="PANTHER" id="PTHR32089:SF120">
    <property type="entry name" value="METHYL-ACCEPTING CHEMOTAXIS PROTEIN TLPQ"/>
    <property type="match status" value="1"/>
</dbReference>
<dbReference type="InterPro" id="IPR004090">
    <property type="entry name" value="Chemotax_Me-accpt_rcpt"/>
</dbReference>
<dbReference type="RefSeq" id="WP_094500136.1">
    <property type="nucleotide sequence ID" value="NZ_CAWNHI010000001.1"/>
</dbReference>
<accession>A0A223MXS7</accession>
<evidence type="ECO:0000259" key="5">
    <source>
        <dbReference type="PROSITE" id="PS50111"/>
    </source>
</evidence>
<dbReference type="GO" id="GO:0007165">
    <property type="term" value="P:signal transduction"/>
    <property type="evidence" value="ECO:0007669"/>
    <property type="project" value="UniProtKB-KW"/>
</dbReference>
<organism evidence="7 8">
    <name type="scientific">Vibrio qinghaiensis</name>
    <dbReference type="NCBI Taxonomy" id="2025808"/>
    <lineage>
        <taxon>Bacteria</taxon>
        <taxon>Pseudomonadati</taxon>
        <taxon>Pseudomonadota</taxon>
        <taxon>Gammaproteobacteria</taxon>
        <taxon>Vibrionales</taxon>
        <taxon>Vibrionaceae</taxon>
        <taxon>Vibrio</taxon>
    </lineage>
</organism>
<evidence type="ECO:0000259" key="6">
    <source>
        <dbReference type="PROSITE" id="PS50885"/>
    </source>
</evidence>
<dbReference type="CDD" id="cd11386">
    <property type="entry name" value="MCP_signal"/>
    <property type="match status" value="1"/>
</dbReference>
<protein>
    <submittedName>
        <fullName evidence="7">Methyl-accepting chemotaxis protein</fullName>
    </submittedName>
</protein>
<dbReference type="KEGG" id="vqi:CCZ37_07100"/>
<gene>
    <name evidence="7" type="ORF">CCZ37_07100</name>
</gene>
<dbReference type="PANTHER" id="PTHR32089">
    <property type="entry name" value="METHYL-ACCEPTING CHEMOTAXIS PROTEIN MCPB"/>
    <property type="match status" value="1"/>
</dbReference>
<evidence type="ECO:0000256" key="4">
    <source>
        <dbReference type="PROSITE-ProRule" id="PRU00284"/>
    </source>
</evidence>
<dbReference type="PRINTS" id="PR00260">
    <property type="entry name" value="CHEMTRNSDUCR"/>
</dbReference>
<keyword evidence="2 4" id="KW-0807">Transducer</keyword>
<dbReference type="PROSITE" id="PS50111">
    <property type="entry name" value="CHEMOTAXIS_TRANSDUC_2"/>
    <property type="match status" value="1"/>
</dbReference>
<comment type="similarity">
    <text evidence="3">Belongs to the methyl-accepting chemotaxis (MCP) protein family.</text>
</comment>
<dbReference type="PROSITE" id="PS50885">
    <property type="entry name" value="HAMP"/>
    <property type="match status" value="1"/>
</dbReference>
<dbReference type="EMBL" id="CP022741">
    <property type="protein sequence ID" value="ASU22369.1"/>
    <property type="molecule type" value="Genomic_DNA"/>
</dbReference>
<dbReference type="Pfam" id="PF00015">
    <property type="entry name" value="MCPsignal"/>
    <property type="match status" value="1"/>
</dbReference>
<dbReference type="Gene3D" id="1.10.287.950">
    <property type="entry name" value="Methyl-accepting chemotaxis protein"/>
    <property type="match status" value="1"/>
</dbReference>
<keyword evidence="8" id="KW-1185">Reference proteome</keyword>
<evidence type="ECO:0000256" key="1">
    <source>
        <dbReference type="ARBA" id="ARBA00004370"/>
    </source>
</evidence>
<dbReference type="SMART" id="SM00283">
    <property type="entry name" value="MA"/>
    <property type="match status" value="1"/>
</dbReference>
<dbReference type="GO" id="GO:0006935">
    <property type="term" value="P:chemotaxis"/>
    <property type="evidence" value="ECO:0007669"/>
    <property type="project" value="InterPro"/>
</dbReference>
<dbReference type="FunFam" id="1.10.287.950:FF:000001">
    <property type="entry name" value="Methyl-accepting chemotaxis sensory transducer"/>
    <property type="match status" value="1"/>
</dbReference>
<dbReference type="GO" id="GO:0004888">
    <property type="term" value="F:transmembrane signaling receptor activity"/>
    <property type="evidence" value="ECO:0007669"/>
    <property type="project" value="InterPro"/>
</dbReference>
<dbReference type="SUPFAM" id="SSF58104">
    <property type="entry name" value="Methyl-accepting chemotaxis protein (MCP) signaling domain"/>
    <property type="match status" value="1"/>
</dbReference>
<dbReference type="Pfam" id="PF00672">
    <property type="entry name" value="HAMP"/>
    <property type="match status" value="1"/>
</dbReference>
<evidence type="ECO:0000313" key="7">
    <source>
        <dbReference type="EMBL" id="ASU22369.1"/>
    </source>
</evidence>
<name>A0A223MXS7_9VIBR</name>
<feature type="domain" description="Methyl-accepting transducer" evidence="5">
    <location>
        <begin position="240"/>
        <end position="476"/>
    </location>
</feature>
<comment type="subcellular location">
    <subcellularLocation>
        <location evidence="1">Membrane</location>
    </subcellularLocation>
</comment>